<protein>
    <submittedName>
        <fullName evidence="1">Uncharacterized protein</fullName>
    </submittedName>
</protein>
<gene>
    <name evidence="1" type="ORF">SAMN05660706_12541</name>
</gene>
<dbReference type="STRING" id="39060.SAMN05660706_12541"/>
<evidence type="ECO:0000313" key="2">
    <source>
        <dbReference type="Proteomes" id="UP000199584"/>
    </source>
</evidence>
<dbReference type="AlphaFoldDB" id="A0A1I6E421"/>
<organism evidence="1 2">
    <name type="scientific">Desulfoscipio geothermicus DSM 3669</name>
    <dbReference type="NCBI Taxonomy" id="1121426"/>
    <lineage>
        <taxon>Bacteria</taxon>
        <taxon>Bacillati</taxon>
        <taxon>Bacillota</taxon>
        <taxon>Clostridia</taxon>
        <taxon>Eubacteriales</taxon>
        <taxon>Desulfallaceae</taxon>
        <taxon>Desulfoscipio</taxon>
    </lineage>
</organism>
<dbReference type="Proteomes" id="UP000199584">
    <property type="component" value="Unassembled WGS sequence"/>
</dbReference>
<proteinExistence type="predicted"/>
<dbReference type="EMBL" id="FOYM01000025">
    <property type="protein sequence ID" value="SFR12509.1"/>
    <property type="molecule type" value="Genomic_DNA"/>
</dbReference>
<accession>A0A1I6E421</accession>
<sequence length="79" mass="9685">MSKLYCQTIEVQIQNGLPIAFRWRNCWYQVTGCIVKQTMPSRWEPWRDLIPRYRCETRQGMVCDLVKNYGQWILERVWD</sequence>
<evidence type="ECO:0000313" key="1">
    <source>
        <dbReference type="EMBL" id="SFR12509.1"/>
    </source>
</evidence>
<reference evidence="2" key="1">
    <citation type="submission" date="2016-10" db="EMBL/GenBank/DDBJ databases">
        <authorList>
            <person name="Varghese N."/>
            <person name="Submissions S."/>
        </authorList>
    </citation>
    <scope>NUCLEOTIDE SEQUENCE [LARGE SCALE GENOMIC DNA]</scope>
    <source>
        <strain evidence="2">DSM 3669</strain>
    </source>
</reference>
<keyword evidence="2" id="KW-1185">Reference proteome</keyword>
<name>A0A1I6E421_9FIRM</name>